<dbReference type="InterPro" id="IPR002656">
    <property type="entry name" value="Acyl_transf_3_dom"/>
</dbReference>
<dbReference type="VEuPathDB" id="VectorBase:MDOMA2_000044"/>
<protein>
    <recommendedName>
        <fullName evidence="1">Acyltransferase 3 domain-containing protein</fullName>
    </recommendedName>
</protein>
<dbReference type="AlphaFoldDB" id="A0A1I8N7D1"/>
<accession>A0A1I8N7D1</accession>
<name>A0A1I8N7D1_MUSDO</name>
<proteinExistence type="predicted"/>
<evidence type="ECO:0000259" key="1">
    <source>
        <dbReference type="Pfam" id="PF01757"/>
    </source>
</evidence>
<dbReference type="PANTHER" id="PTHR11161">
    <property type="entry name" value="O-ACYLTRANSFERASE"/>
    <property type="match status" value="1"/>
</dbReference>
<reference evidence="2" key="1">
    <citation type="submission" date="2020-05" db="UniProtKB">
        <authorList>
            <consortium name="EnsemblMetazoa"/>
        </authorList>
    </citation>
    <scope>IDENTIFICATION</scope>
    <source>
        <strain evidence="2">Aabys</strain>
    </source>
</reference>
<dbReference type="PANTHER" id="PTHR11161:SF22">
    <property type="entry name" value="ACYLTRANSFERASE 3 DOMAIN-CONTAINING PROTEIN-RELATED"/>
    <property type="match status" value="1"/>
</dbReference>
<dbReference type="VEuPathDB" id="VectorBase:MDOA012325"/>
<sequence>MQSVKNLLIWIIFMGVTYSIAAVPSEEFNYEQLPPLYATADYRDCLQQPSSSYCWVYAEIQADNSSPLWHYLWNHSNSNAYHYRHDQVYRGICTSQCNNGGVEVTMAGDKLLGSDIVPDAKYRSVCTSPCINGNYEDPVAGDRLLDSKIVQMAQRLHEISRNQKTVVDNGDNIQQCVNSEFRQRYNLSVKTFTTYCENPKEPLEKGRWYYFTISILICIVLLNIFSTIYDWYLKNKQNNSKENSEYYDKPHKSTAHHNLCSFSLYRNYRRLVIPNHSPMGRDLQFVDCFRTILSLVIVGEHTTYTQFMPTKNPELFEQMYSNPFTLIIVHIIVCIELFFMLSGLMLCLKFKKGEFITPQSSIKECLIVFLRLLISRYLRYMPSLLLPILLTSNVMLYVQQGPFWRHVMEPNVVLCRSEWWSNLLMTANLGINNCCWVHTWYIAADFQLYAIFLAVLILSSKLILITFLLKFGNKFLFLFF</sequence>
<dbReference type="InterPro" id="IPR052728">
    <property type="entry name" value="O2_lipid_transport_reg"/>
</dbReference>
<feature type="domain" description="Acyltransferase 3" evidence="1">
    <location>
        <begin position="284"/>
        <end position="469"/>
    </location>
</feature>
<dbReference type="Pfam" id="PF01757">
    <property type="entry name" value="Acyl_transf_3"/>
    <property type="match status" value="1"/>
</dbReference>
<evidence type="ECO:0000313" key="2">
    <source>
        <dbReference type="EnsemblMetazoa" id="MDOA012325-PA"/>
    </source>
</evidence>
<organism evidence="2">
    <name type="scientific">Musca domestica</name>
    <name type="common">House fly</name>
    <dbReference type="NCBI Taxonomy" id="7370"/>
    <lineage>
        <taxon>Eukaryota</taxon>
        <taxon>Metazoa</taxon>
        <taxon>Ecdysozoa</taxon>
        <taxon>Arthropoda</taxon>
        <taxon>Hexapoda</taxon>
        <taxon>Insecta</taxon>
        <taxon>Pterygota</taxon>
        <taxon>Neoptera</taxon>
        <taxon>Endopterygota</taxon>
        <taxon>Diptera</taxon>
        <taxon>Brachycera</taxon>
        <taxon>Muscomorpha</taxon>
        <taxon>Muscoidea</taxon>
        <taxon>Muscidae</taxon>
        <taxon>Musca</taxon>
    </lineage>
</organism>
<dbReference type="GO" id="GO:0016747">
    <property type="term" value="F:acyltransferase activity, transferring groups other than amino-acyl groups"/>
    <property type="evidence" value="ECO:0007669"/>
    <property type="project" value="InterPro"/>
</dbReference>
<dbReference type="EnsemblMetazoa" id="MDOA012325-RA">
    <property type="protein sequence ID" value="MDOA012325-PA"/>
    <property type="gene ID" value="MDOA012325"/>
</dbReference>
<dbReference type="eggNOG" id="KOG3700">
    <property type="taxonomic scope" value="Eukaryota"/>
</dbReference>